<evidence type="ECO:0000256" key="1">
    <source>
        <dbReference type="ARBA" id="ARBA00004479"/>
    </source>
</evidence>
<dbReference type="Gene3D" id="3.40.50.11530">
    <property type="match status" value="1"/>
</dbReference>
<feature type="domain" description="SEFIR" evidence="9">
    <location>
        <begin position="280"/>
        <end position="451"/>
    </location>
</feature>
<keyword evidence="6" id="KW-0675">Receptor</keyword>
<evidence type="ECO:0000256" key="2">
    <source>
        <dbReference type="ARBA" id="ARBA00022692"/>
    </source>
</evidence>
<evidence type="ECO:0000313" key="11">
    <source>
        <dbReference type="WBParaSite" id="nRc.2.0.1.t32769-RA"/>
    </source>
</evidence>
<protein>
    <submittedName>
        <fullName evidence="11">SEFIR domain-containing protein</fullName>
    </submittedName>
</protein>
<accession>A0A915K256</accession>
<name>A0A915K256_ROMCU</name>
<reference evidence="11" key="1">
    <citation type="submission" date="2022-11" db="UniProtKB">
        <authorList>
            <consortium name="WormBaseParasite"/>
        </authorList>
    </citation>
    <scope>IDENTIFICATION</scope>
</reference>
<keyword evidence="10" id="KW-1185">Reference proteome</keyword>
<organism evidence="10 11">
    <name type="scientific">Romanomermis culicivorax</name>
    <name type="common">Nematode worm</name>
    <dbReference type="NCBI Taxonomy" id="13658"/>
    <lineage>
        <taxon>Eukaryota</taxon>
        <taxon>Metazoa</taxon>
        <taxon>Ecdysozoa</taxon>
        <taxon>Nematoda</taxon>
        <taxon>Enoplea</taxon>
        <taxon>Dorylaimia</taxon>
        <taxon>Mermithida</taxon>
        <taxon>Mermithoidea</taxon>
        <taxon>Mermithidae</taxon>
        <taxon>Romanomermis</taxon>
    </lineage>
</organism>
<evidence type="ECO:0000256" key="8">
    <source>
        <dbReference type="SAM" id="Phobius"/>
    </source>
</evidence>
<dbReference type="WBParaSite" id="nRc.2.0.1.t32769-RA">
    <property type="protein sequence ID" value="nRc.2.0.1.t32769-RA"/>
    <property type="gene ID" value="nRc.2.0.1.g32769"/>
</dbReference>
<dbReference type="PROSITE" id="PS51534">
    <property type="entry name" value="SEFIR"/>
    <property type="match status" value="1"/>
</dbReference>
<evidence type="ECO:0000259" key="9">
    <source>
        <dbReference type="PROSITE" id="PS51534"/>
    </source>
</evidence>
<proteinExistence type="predicted"/>
<keyword evidence="2 8" id="KW-0812">Transmembrane</keyword>
<evidence type="ECO:0000313" key="10">
    <source>
        <dbReference type="Proteomes" id="UP000887565"/>
    </source>
</evidence>
<evidence type="ECO:0000256" key="4">
    <source>
        <dbReference type="ARBA" id="ARBA00022989"/>
    </source>
</evidence>
<dbReference type="Pfam" id="PF08357">
    <property type="entry name" value="SEFIR"/>
    <property type="match status" value="1"/>
</dbReference>
<sequence>LGLRQECLQTGSVSDGDTLQYCTNKSRPAWGQFYWTCRLFDFSSHSQNASIFPLHLTFDCFRTFAAFTILNIYVILYPQLCKNVYTFSLVDTLHFTTSTTENWLPFVYVDANDQQYVRIFFNAPTEGIQIDELLIEIFKISANNSKIEPFLAANSKVYTVSSDNSMLEAKFVNLHRGNYSAVITPITLQCKNGKKCSSNRVPFELLENLIYTPPEKNNKTLITVFAVVPLFFVVFLLSLFLKSQFKSFQRYGVVQRSGATTAIASPVESLPLPAVTYERRPKVFMIYTDDCLEHRKCVLKLAEYLRDFVNCEIYVDEWMLSNPNIASQLRNESEWVLKCINNCDFYLIVFSQGSNVVFEPQDQSLNLTELKQMRTWRETFNLAITCVLEHITGETRLDPCTKLPKVICCSFDYDTQSILSRSDQSSDIPKSFRVLPCSKYRLLNDLPQLIKHVHQLPTFYSVSPTDLDDLRSQVQIARNYFHENPDWLNNRLCPIQTVDREKILRDLEAALSDVNQQQHRNFDEFSSIDDLYE</sequence>
<keyword evidence="4 8" id="KW-1133">Transmembrane helix</keyword>
<keyword evidence="3" id="KW-0732">Signal</keyword>
<dbReference type="GO" id="GO:0016020">
    <property type="term" value="C:membrane"/>
    <property type="evidence" value="ECO:0007669"/>
    <property type="project" value="UniProtKB-SubCell"/>
</dbReference>
<evidence type="ECO:0000256" key="6">
    <source>
        <dbReference type="ARBA" id="ARBA00023170"/>
    </source>
</evidence>
<dbReference type="InterPro" id="IPR013568">
    <property type="entry name" value="SEFIR_dom"/>
</dbReference>
<dbReference type="OMA" id="CRKSFIV"/>
<keyword evidence="7" id="KW-0325">Glycoprotein</keyword>
<evidence type="ECO:0000256" key="5">
    <source>
        <dbReference type="ARBA" id="ARBA00023136"/>
    </source>
</evidence>
<dbReference type="PANTHER" id="PTHR15583">
    <property type="entry name" value="INTERLEUKIN-17 RECEPTOR"/>
    <property type="match status" value="1"/>
</dbReference>
<dbReference type="AlphaFoldDB" id="A0A915K256"/>
<dbReference type="GO" id="GO:0030368">
    <property type="term" value="F:interleukin-17 receptor activity"/>
    <property type="evidence" value="ECO:0007669"/>
    <property type="project" value="InterPro"/>
</dbReference>
<dbReference type="Proteomes" id="UP000887565">
    <property type="component" value="Unplaced"/>
</dbReference>
<keyword evidence="5 8" id="KW-0472">Membrane</keyword>
<dbReference type="PANTHER" id="PTHR15583:SF7">
    <property type="entry name" value="INTERLEUKIN CYTOKINE RECEPTOR-RELATED PROTEIN 2"/>
    <property type="match status" value="1"/>
</dbReference>
<evidence type="ECO:0000256" key="7">
    <source>
        <dbReference type="ARBA" id="ARBA00023180"/>
    </source>
</evidence>
<comment type="subcellular location">
    <subcellularLocation>
        <location evidence="1">Membrane</location>
        <topology evidence="1">Single-pass type I membrane protein</topology>
    </subcellularLocation>
</comment>
<evidence type="ECO:0000256" key="3">
    <source>
        <dbReference type="ARBA" id="ARBA00022729"/>
    </source>
</evidence>
<feature type="transmembrane region" description="Helical" evidence="8">
    <location>
        <begin position="221"/>
        <end position="241"/>
    </location>
</feature>
<dbReference type="InterPro" id="IPR039465">
    <property type="entry name" value="IL-17_rcpt-like"/>
</dbReference>